<sequence length="237" mass="25524">MYYGYGIDPTVVILIPAMIFAFIAQGRVKSVFNRYSRVRNQNGLTGAQAARRVLDANGLQDVQIRAVGGSLTDHYDPRSRTLNLSEPVCNVPSVSAVSVACHEAGHAIQHARNYVPLKVRNGIVPVVNFASGASWILIIIGFALLAADPGTSAIGNLLFNIGVVAFLVVIAFHLITLPVEFNASRRALKQMEAMQLVMPEDMQGSRRVLRAAAMTYVAAVAVAAANLLRLIALRNSD</sequence>
<feature type="transmembrane region" description="Helical" evidence="1">
    <location>
        <begin position="6"/>
        <end position="24"/>
    </location>
</feature>
<name>A0A1Q9JFY4_9FIRM</name>
<dbReference type="RefSeq" id="WP_075712019.1">
    <property type="nucleotide sequence ID" value="NZ_MJIE01000001.1"/>
</dbReference>
<evidence type="ECO:0000313" key="2">
    <source>
        <dbReference type="EMBL" id="OLR55011.1"/>
    </source>
</evidence>
<keyword evidence="1" id="KW-1133">Transmembrane helix</keyword>
<proteinExistence type="predicted"/>
<feature type="transmembrane region" description="Helical" evidence="1">
    <location>
        <begin position="122"/>
        <end position="145"/>
    </location>
</feature>
<protein>
    <submittedName>
        <fullName evidence="2">Peptidase</fullName>
    </submittedName>
</protein>
<keyword evidence="3" id="KW-1185">Reference proteome</keyword>
<dbReference type="STRING" id="1261640.BHK98_02305"/>
<dbReference type="Pfam" id="PF04298">
    <property type="entry name" value="Zn_peptidase_2"/>
    <property type="match status" value="1"/>
</dbReference>
<accession>A0A1Q9JFY4</accession>
<evidence type="ECO:0000313" key="3">
    <source>
        <dbReference type="Proteomes" id="UP000187404"/>
    </source>
</evidence>
<organism evidence="2 3">
    <name type="scientific">Hornefia porci</name>
    <dbReference type="NCBI Taxonomy" id="2652292"/>
    <lineage>
        <taxon>Bacteria</taxon>
        <taxon>Bacillati</taxon>
        <taxon>Bacillota</taxon>
        <taxon>Clostridia</taxon>
        <taxon>Peptostreptococcales</taxon>
        <taxon>Anaerovoracaceae</taxon>
        <taxon>Hornefia</taxon>
    </lineage>
</organism>
<reference evidence="2 3" key="1">
    <citation type="journal article" date="2016" name="Appl. Environ. Microbiol.">
        <title>Function and Phylogeny of Bacterial Butyryl Coenzyme A:Acetate Transferases and Their Diversity in the Proximal Colon of Swine.</title>
        <authorList>
            <person name="Trachsel J."/>
            <person name="Bayles D.O."/>
            <person name="Looft T."/>
            <person name="Levine U.Y."/>
            <person name="Allen H.K."/>
        </authorList>
    </citation>
    <scope>NUCLEOTIDE SEQUENCE [LARGE SCALE GENOMIC DNA]</scope>
    <source>
        <strain evidence="2 3">68-3-10</strain>
    </source>
</reference>
<feature type="transmembrane region" description="Helical" evidence="1">
    <location>
        <begin position="157"/>
        <end position="179"/>
    </location>
</feature>
<dbReference type="InterPro" id="IPR007395">
    <property type="entry name" value="Zn_peptidase_2"/>
</dbReference>
<dbReference type="EMBL" id="MJIE01000001">
    <property type="protein sequence ID" value="OLR55011.1"/>
    <property type="molecule type" value="Genomic_DNA"/>
</dbReference>
<evidence type="ECO:0000256" key="1">
    <source>
        <dbReference type="SAM" id="Phobius"/>
    </source>
</evidence>
<feature type="transmembrane region" description="Helical" evidence="1">
    <location>
        <begin position="208"/>
        <end position="232"/>
    </location>
</feature>
<comment type="caution">
    <text evidence="2">The sequence shown here is derived from an EMBL/GenBank/DDBJ whole genome shotgun (WGS) entry which is preliminary data.</text>
</comment>
<dbReference type="PANTHER" id="PTHR36434:SF1">
    <property type="entry name" value="MEMBRANE PROTEASE YUGP-RELATED"/>
    <property type="match status" value="1"/>
</dbReference>
<dbReference type="PANTHER" id="PTHR36434">
    <property type="entry name" value="MEMBRANE PROTEASE YUGP-RELATED"/>
    <property type="match status" value="1"/>
</dbReference>
<dbReference type="AlphaFoldDB" id="A0A1Q9JFY4"/>
<dbReference type="OrthoDB" id="9784298at2"/>
<dbReference type="Proteomes" id="UP000187404">
    <property type="component" value="Unassembled WGS sequence"/>
</dbReference>
<keyword evidence="1" id="KW-0472">Membrane</keyword>
<gene>
    <name evidence="2" type="ORF">BHK98_02305</name>
</gene>
<keyword evidence="1" id="KW-0812">Transmembrane</keyword>